<comment type="caution">
    <text evidence="1">The sequence shown here is derived from an EMBL/GenBank/DDBJ whole genome shotgun (WGS) entry which is preliminary data.</text>
</comment>
<evidence type="ECO:0000313" key="1">
    <source>
        <dbReference type="EMBL" id="KAK6328294.1"/>
    </source>
</evidence>
<name>A0AAN8RA00_9TELE</name>
<dbReference type="Pfam" id="PF20175">
    <property type="entry name" value="Tra1_central"/>
    <property type="match status" value="1"/>
</dbReference>
<reference evidence="1 2" key="1">
    <citation type="submission" date="2021-04" db="EMBL/GenBank/DDBJ databases">
        <authorList>
            <person name="De Guttry C."/>
            <person name="Zahm M."/>
            <person name="Klopp C."/>
            <person name="Cabau C."/>
            <person name="Louis A."/>
            <person name="Berthelot C."/>
            <person name="Parey E."/>
            <person name="Roest Crollius H."/>
            <person name="Montfort J."/>
            <person name="Robinson-Rechavi M."/>
            <person name="Bucao C."/>
            <person name="Bouchez O."/>
            <person name="Gislard M."/>
            <person name="Lluch J."/>
            <person name="Milhes M."/>
            <person name="Lampietro C."/>
            <person name="Lopez Roques C."/>
            <person name="Donnadieu C."/>
            <person name="Braasch I."/>
            <person name="Desvignes T."/>
            <person name="Postlethwait J."/>
            <person name="Bobe J."/>
            <person name="Wedekind C."/>
            <person name="Guiguen Y."/>
        </authorList>
    </citation>
    <scope>NUCLEOTIDE SEQUENCE [LARGE SCALE GENOMIC DNA]</scope>
    <source>
        <strain evidence="1">Cs_M1</strain>
        <tissue evidence="1">Blood</tissue>
    </source>
</reference>
<dbReference type="Proteomes" id="UP001356427">
    <property type="component" value="Unassembled WGS sequence"/>
</dbReference>
<proteinExistence type="predicted"/>
<accession>A0AAN8RA00</accession>
<evidence type="ECO:0000313" key="2">
    <source>
        <dbReference type="Proteomes" id="UP001356427"/>
    </source>
</evidence>
<dbReference type="AlphaFoldDB" id="A0AAN8RA00"/>
<dbReference type="InterPro" id="IPR046807">
    <property type="entry name" value="Tra1_central"/>
</dbReference>
<keyword evidence="2" id="KW-1185">Reference proteome</keyword>
<organism evidence="1 2">
    <name type="scientific">Coregonus suidteri</name>
    <dbReference type="NCBI Taxonomy" id="861788"/>
    <lineage>
        <taxon>Eukaryota</taxon>
        <taxon>Metazoa</taxon>
        <taxon>Chordata</taxon>
        <taxon>Craniata</taxon>
        <taxon>Vertebrata</taxon>
        <taxon>Euteleostomi</taxon>
        <taxon>Actinopterygii</taxon>
        <taxon>Neopterygii</taxon>
        <taxon>Teleostei</taxon>
        <taxon>Protacanthopterygii</taxon>
        <taxon>Salmoniformes</taxon>
        <taxon>Salmonidae</taxon>
        <taxon>Coregoninae</taxon>
        <taxon>Coregonus</taxon>
    </lineage>
</organism>
<protein>
    <submittedName>
        <fullName evidence="1">Uncharacterized protein</fullName>
    </submittedName>
</protein>
<dbReference type="EMBL" id="JAGTTL010000001">
    <property type="protein sequence ID" value="KAK6328294.1"/>
    <property type="molecule type" value="Genomic_DNA"/>
</dbReference>
<sequence length="85" mass="9538">MLQLLTSCPAETAHLCEELLIAAKHILTTDLRSQFIPCMDKLFDESIVIGSGYTARETLSFTEKWISSVIISHHNKAQDTSPQDF</sequence>
<gene>
    <name evidence="1" type="ORF">J4Q44_G00002720</name>
</gene>